<gene>
    <name evidence="2" type="ORF">NMN56_034835</name>
</gene>
<dbReference type="RefSeq" id="WP_274039423.1">
    <property type="nucleotide sequence ID" value="NZ_JANCPR020000050.1"/>
</dbReference>
<protein>
    <submittedName>
        <fullName evidence="2">Uncharacterized protein</fullName>
    </submittedName>
</protein>
<name>A0ABT7A6U8_9ACTN</name>
<accession>A0ABT7A6U8</accession>
<organism evidence="2 3">
    <name type="scientific">Streptomyces iconiensis</name>
    <dbReference type="NCBI Taxonomy" id="1384038"/>
    <lineage>
        <taxon>Bacteria</taxon>
        <taxon>Bacillati</taxon>
        <taxon>Actinomycetota</taxon>
        <taxon>Actinomycetes</taxon>
        <taxon>Kitasatosporales</taxon>
        <taxon>Streptomycetaceae</taxon>
        <taxon>Streptomyces</taxon>
    </lineage>
</organism>
<evidence type="ECO:0000313" key="3">
    <source>
        <dbReference type="Proteomes" id="UP001214441"/>
    </source>
</evidence>
<feature type="region of interest" description="Disordered" evidence="1">
    <location>
        <begin position="23"/>
        <end position="52"/>
    </location>
</feature>
<dbReference type="Gene3D" id="3.40.640.10">
    <property type="entry name" value="Type I PLP-dependent aspartate aminotransferase-like (Major domain)"/>
    <property type="match status" value="1"/>
</dbReference>
<keyword evidence="3" id="KW-1185">Reference proteome</keyword>
<evidence type="ECO:0000256" key="1">
    <source>
        <dbReference type="SAM" id="MobiDB-lite"/>
    </source>
</evidence>
<feature type="region of interest" description="Disordered" evidence="1">
    <location>
        <begin position="92"/>
        <end position="111"/>
    </location>
</feature>
<dbReference type="EMBL" id="JANCPR020000050">
    <property type="protein sequence ID" value="MDJ1137031.1"/>
    <property type="molecule type" value="Genomic_DNA"/>
</dbReference>
<reference evidence="2 3" key="1">
    <citation type="submission" date="2023-05" db="EMBL/GenBank/DDBJ databases">
        <title>Streptantibioticus silvisoli sp. nov., acidotolerant actinomycetes 1 from pine litter.</title>
        <authorList>
            <person name="Swiecimska M."/>
            <person name="Golinska P."/>
            <person name="Sangal V."/>
            <person name="Wachnowicz B."/>
            <person name="Goodfellow M."/>
        </authorList>
    </citation>
    <scope>NUCLEOTIDE SEQUENCE [LARGE SCALE GENOMIC DNA]</scope>
    <source>
        <strain evidence="2 3">DSM 42109</strain>
    </source>
</reference>
<dbReference type="InterPro" id="IPR015421">
    <property type="entry name" value="PyrdxlP-dep_Trfase_major"/>
</dbReference>
<sequence length="111" mass="12055">MTGPDCPPIWILPYLTDHFGNPASSHSYSQVPVARSSRHGPESPPCRRRPLRRDRLRRLPVAINGLLVPNALGAALVEETVPVSVMAANNETSALQPVKEPGQIHGEEHAP</sequence>
<proteinExistence type="predicted"/>
<dbReference type="Proteomes" id="UP001214441">
    <property type="component" value="Unassembled WGS sequence"/>
</dbReference>
<evidence type="ECO:0000313" key="2">
    <source>
        <dbReference type="EMBL" id="MDJ1137031.1"/>
    </source>
</evidence>
<comment type="caution">
    <text evidence="2">The sequence shown here is derived from an EMBL/GenBank/DDBJ whole genome shotgun (WGS) entry which is preliminary data.</text>
</comment>